<evidence type="ECO:0000313" key="6">
    <source>
        <dbReference type="Proteomes" id="UP000534306"/>
    </source>
</evidence>
<keyword evidence="2" id="KW-1133">Transmembrane helix</keyword>
<dbReference type="EMBL" id="JACHKF010000001">
    <property type="protein sequence ID" value="MBB6566273.1"/>
    <property type="molecule type" value="Genomic_DNA"/>
</dbReference>
<feature type="transmembrane region" description="Helical" evidence="2">
    <location>
        <begin position="1944"/>
        <end position="1963"/>
    </location>
</feature>
<feature type="region of interest" description="Disordered" evidence="1">
    <location>
        <begin position="440"/>
        <end position="514"/>
    </location>
</feature>
<dbReference type="InterPro" id="IPR057746">
    <property type="entry name" value="CpnT-like_N"/>
</dbReference>
<feature type="region of interest" description="Disordered" evidence="1">
    <location>
        <begin position="333"/>
        <end position="428"/>
    </location>
</feature>
<feature type="compositionally biased region" description="Low complexity" evidence="1">
    <location>
        <begin position="504"/>
        <end position="514"/>
    </location>
</feature>
<evidence type="ECO:0000259" key="3">
    <source>
        <dbReference type="Pfam" id="PF25547"/>
    </source>
</evidence>
<keyword evidence="6" id="KW-1185">Reference proteome</keyword>
<feature type="compositionally biased region" description="Basic and acidic residues" evidence="1">
    <location>
        <begin position="1085"/>
        <end position="1094"/>
    </location>
</feature>
<evidence type="ECO:0000256" key="1">
    <source>
        <dbReference type="SAM" id="MobiDB-lite"/>
    </source>
</evidence>
<dbReference type="RefSeq" id="WP_171675682.1">
    <property type="nucleotide sequence ID" value="NZ_BAAAGT010000010.1"/>
</dbReference>
<protein>
    <recommendedName>
        <fullName evidence="3">Outer membrane channel protein CpnT-like N-terminal domain-containing protein</fullName>
    </recommendedName>
</protein>
<feature type="compositionally biased region" description="Low complexity" evidence="1">
    <location>
        <begin position="413"/>
        <end position="423"/>
    </location>
</feature>
<evidence type="ECO:0000313" key="7">
    <source>
        <dbReference type="Proteomes" id="UP000553957"/>
    </source>
</evidence>
<feature type="compositionally biased region" description="Basic and acidic residues" evidence="1">
    <location>
        <begin position="558"/>
        <end position="582"/>
    </location>
</feature>
<accession>A0A7Y4L2E5</accession>
<feature type="compositionally biased region" description="Pro residues" evidence="1">
    <location>
        <begin position="657"/>
        <end position="666"/>
    </location>
</feature>
<keyword evidence="2" id="KW-0812">Transmembrane</keyword>
<reference evidence="4 7" key="2">
    <citation type="submission" date="2020-08" db="EMBL/GenBank/DDBJ databases">
        <title>Sequencing the genomes of 1000 actinobacteria strains.</title>
        <authorList>
            <person name="Klenk H.-P."/>
        </authorList>
    </citation>
    <scope>NUCLEOTIDE SEQUENCE [LARGE SCALE GENOMIC DNA]</scope>
    <source>
        <strain evidence="4 7">DSM 15626</strain>
    </source>
</reference>
<organism evidence="5 6">
    <name type="scientific">Kribbella sandramycini</name>
    <dbReference type="NCBI Taxonomy" id="60450"/>
    <lineage>
        <taxon>Bacteria</taxon>
        <taxon>Bacillati</taxon>
        <taxon>Actinomycetota</taxon>
        <taxon>Actinomycetes</taxon>
        <taxon>Propionibacteriales</taxon>
        <taxon>Kribbellaceae</taxon>
        <taxon>Kribbella</taxon>
    </lineage>
</organism>
<keyword evidence="2" id="KW-0472">Membrane</keyword>
<comment type="caution">
    <text evidence="5">The sequence shown here is derived from an EMBL/GenBank/DDBJ whole genome shotgun (WGS) entry which is preliminary data.</text>
</comment>
<evidence type="ECO:0000313" key="5">
    <source>
        <dbReference type="EMBL" id="NOL43064.1"/>
    </source>
</evidence>
<evidence type="ECO:0000313" key="4">
    <source>
        <dbReference type="EMBL" id="MBB6566273.1"/>
    </source>
</evidence>
<feature type="compositionally biased region" description="Acidic residues" evidence="1">
    <location>
        <begin position="628"/>
        <end position="639"/>
    </location>
</feature>
<feature type="compositionally biased region" description="Low complexity" evidence="1">
    <location>
        <begin position="349"/>
        <end position="386"/>
    </location>
</feature>
<dbReference type="Proteomes" id="UP000553957">
    <property type="component" value="Unassembled WGS sequence"/>
</dbReference>
<name>A0A7Y4L2E5_9ACTN</name>
<proteinExistence type="predicted"/>
<feature type="region of interest" description="Disordered" evidence="1">
    <location>
        <begin position="537"/>
        <end position="639"/>
    </location>
</feature>
<dbReference type="EMBL" id="JABJRC010000005">
    <property type="protein sequence ID" value="NOL43064.1"/>
    <property type="molecule type" value="Genomic_DNA"/>
</dbReference>
<reference evidence="5 6" key="1">
    <citation type="submission" date="2020-05" db="EMBL/GenBank/DDBJ databases">
        <title>Genome sequence of Kribbella sandramycini ATCC 39419.</title>
        <authorList>
            <person name="Maclea K.S."/>
            <person name="Fair J.L."/>
        </authorList>
    </citation>
    <scope>NUCLEOTIDE SEQUENCE [LARGE SCALE GENOMIC DNA]</scope>
    <source>
        <strain evidence="5 6">ATCC 39419</strain>
    </source>
</reference>
<feature type="transmembrane region" description="Helical" evidence="2">
    <location>
        <begin position="1829"/>
        <end position="1851"/>
    </location>
</feature>
<evidence type="ECO:0000256" key="2">
    <source>
        <dbReference type="SAM" id="Phobius"/>
    </source>
</evidence>
<feature type="domain" description="Outer membrane channel protein CpnT-like N-terminal" evidence="3">
    <location>
        <begin position="1"/>
        <end position="148"/>
    </location>
</feature>
<feature type="region of interest" description="Disordered" evidence="1">
    <location>
        <begin position="653"/>
        <end position="675"/>
    </location>
</feature>
<sequence length="2280" mass="242564">MIPEPNTYLWTELQRFSDAYIFPRTNEDAVRDLGNLWNDLSVALKAALGDAGAVNGSLAMAWKDSLAIGYRYDVDQIVNGAEGYQTLAKAYFDVAQLCWGHAKTVAQIKSQIWSEVIMTGVFFVATLLLPPGIGDLVRFQLLRTLITRFSSIIRTAAGLARTAGRSPLGNLVRELGQESIEESITQLVANGIDIARGYEDKIDLGKLAVAAAAGPLGAGMGKIINPVGRLGSAPALRVADTLRISGRARDVIGMSGHTFVVNGITSPVSSLVAQSAYDGTFFQQGFGDYLHAVATGGPMAGLLGAGRVGAVHTADAIGQWAGGKLGITPPNITLDTIPPGGGPPGGFETAVPPATTTPGGAQLEGAPSSQPGSSAGAAGSNAVADVDGSRPAGLADHSNPGRQGGVDVDGHANRQQSAAQQEQQEYELQEAVDDTADAVDGATSDESTAGGVPVSDLESGAPAELGDRSSAQAPEAGAHRDGTQASTDGRGGTTVEGDSRSDAVAEGGSRGEVVVEGADSATVEGGSWSDVVVEGTDGGLVEQPGVESGVVGTQARADAVDVRSSEARAAEPRATRVGRDELTESEQPAEETGATLASEDSSPATVAPVVEDAAVNESAVEPEANEAAVDESAVEPAVDEAAEATGVLAVAPAAGVPAPPGPPGRPPDGNAARLPDFVADGPLQDHRTLLRLIAELVRSPVLRVFADVRAIVPTGPSTVDVITRTGERVEVVIEVGPVADRHPAEFRLAADGTPQAIVRISEQIKDADVGRALVHELRELGHLFGGRPVDGPAFDAHQQGRLGELLLLHDELKQEVSPSEARRAEYAAKMRQLLDDIGLARPESDQRLDALNVRDRAGVRRAAAFALDPTPEAAPEEAAEFGWFNEASPVVTEEQAGPTAEVTPWVSSGLPGKDSEVGPNWARWVVDKVTGFPRIAEARLFADFGQTRRPNADRVERKRAVARGEGHPGAGKDDGGHAIAWRFFAKVAATMNYFPQAGSFNKGAFESLENEIGDWLAQGWRVDLKVFFPPNEPRPTSVTVVYAVSDPANPDHVIWTGGRTWENTDVPHRAELTGPNHTRSPLPEGRLEGTQKRTDAQYQRYQKRSIEAFDPDRSNLFEPDAVVGNAERLGPFEATGEVKEHQQLWAQIATELGLAKLAQFVDVRWIQVAPDGRSLILQPWSGRPISIQLEVGPVADGHPAEVRLRQARRLAVVRISEQIEFADVGRALVHELREAGHAFSGRPDGGPRFSDHQQGRVAELLYLDHERRMAEGNEQLQAWYAERMRELLHDLGLQRAAGDARVDALERHHDRAAVRRAAAALDPVPQPIPLDPPTVPAQPLTDPPTVGIIRGVVRSLLHLDGLARWFPNIDQVEYEMTAALSDPAVLAAAGITAVQPGPGNLLHLQSVHGWITVELSAGQVERGLAGEFVVENDGRTPIRLVVSSRAADRSVARIIANLLSQLVNLDSSGVPNALESGSEVKRPVPLSQEDNGRLAEARLLNHRLATTPRARLIERLQLRTELRALLEELAVVHGQKQASFRRLALSDADAAMLKQHLKGWQVGDTRLQQRTYLRRDATAGLVPTTIAAAGVLVLTGNVGAALGTLLPTAVVTAALAVGQRWLDAAKQWAADEGGRKRKAAHAKHLPSLADAIEADPRTVAGKPLPELEGKALIPARWRYLVKIWVPAGLGVGTALLLAPLFPPLPVIVGTVGVALLRSFTEQYTDGRKKELETLRNEELALRFAADPAAYHNQLGAWLAQLYEAITGRPATFATGRPDGPLPSLDEESVYSDAPDHLGLAARRAVGPAQPGADPDTTSLGRQLDEMGEMLVLGILTMAASVVASGVANAVIQRFTDRASAAVSEYNLEVAGAREAQEVNAALGRLLQEAVALSELASRLRGGPPVPERLADRTVDRFRGRFPVVPQPPAVPDPYGGPSGRTPRWVFALYGAGAVVTGGVLLYVDSLVQLGPTTYTTVLLAAAAQLFAAPIAQWLWNKADAERSLHRARADNKRAPSRQAVADQVGLLRYQLDRLGLAAGDVLASAADTAELPVPGADLSASTDRVRAAARTARLAIVPRVSEPPRVGFQERQDLHASLDEIEQQADTVDELTEAVSRGEPGAEARLAEARDRLDELLAENAVHPDHRVRLPALETVDPSAGARIVGNPLQRAQALAAEAWRRLIAEPEGTPYRVRRATALERVGKSLDMLEQFLAAATPGRRTDAVEAALTEAVKMINAFKAIQRRAGVPGDTRLDDLALRRYIHDLLRARDRRPPIPPA</sequence>
<feature type="region of interest" description="Disordered" evidence="1">
    <location>
        <begin position="1066"/>
        <end position="1094"/>
    </location>
</feature>
<feature type="region of interest" description="Disordered" evidence="1">
    <location>
        <begin position="952"/>
        <end position="973"/>
    </location>
</feature>
<dbReference type="Proteomes" id="UP000534306">
    <property type="component" value="Unassembled WGS sequence"/>
</dbReference>
<feature type="transmembrane region" description="Helical" evidence="2">
    <location>
        <begin position="1975"/>
        <end position="1995"/>
    </location>
</feature>
<gene>
    <name evidence="4" type="ORF">HNR71_001910</name>
    <name evidence="5" type="ORF">HPO96_22715</name>
</gene>
<dbReference type="Pfam" id="PF25547">
    <property type="entry name" value="WXG100_2"/>
    <property type="match status" value="1"/>
</dbReference>